<accession>A0A834AYN9</accession>
<comment type="caution">
    <text evidence="2">The sequence shown here is derived from an EMBL/GenBank/DDBJ whole genome shotgun (WGS) entry which is preliminary data.</text>
</comment>
<dbReference type="AlphaFoldDB" id="A0A834AYN9"/>
<evidence type="ECO:0000313" key="3">
    <source>
        <dbReference type="Proteomes" id="UP000664940"/>
    </source>
</evidence>
<sequence>MRGDKMLPVSSLRPDQSHPRVLEQRVYSAHLPACASRGRGVGRGRSGLRPRCLQVHVPLPSLGSRIRFLPFPGFAGRRPLPAPQSQSQKPAESCSRGGFPGGRLPLPLPPAARRPCPSPLTQKLLRALGSADPAPKP</sequence>
<name>A0A834AYN9_9CHIR</name>
<evidence type="ECO:0000256" key="1">
    <source>
        <dbReference type="SAM" id="MobiDB-lite"/>
    </source>
</evidence>
<feature type="region of interest" description="Disordered" evidence="1">
    <location>
        <begin position="73"/>
        <end position="120"/>
    </location>
</feature>
<protein>
    <submittedName>
        <fullName evidence="2">Uncharacterized protein</fullName>
    </submittedName>
</protein>
<gene>
    <name evidence="2" type="ORF">HJG60_010409</name>
</gene>
<proteinExistence type="predicted"/>
<dbReference type="EMBL" id="JABVXQ010000003">
    <property type="protein sequence ID" value="KAF6120083.1"/>
    <property type="molecule type" value="Genomic_DNA"/>
</dbReference>
<organism evidence="2 3">
    <name type="scientific">Phyllostomus discolor</name>
    <name type="common">pale spear-nosed bat</name>
    <dbReference type="NCBI Taxonomy" id="89673"/>
    <lineage>
        <taxon>Eukaryota</taxon>
        <taxon>Metazoa</taxon>
        <taxon>Chordata</taxon>
        <taxon>Craniata</taxon>
        <taxon>Vertebrata</taxon>
        <taxon>Euteleostomi</taxon>
        <taxon>Mammalia</taxon>
        <taxon>Eutheria</taxon>
        <taxon>Laurasiatheria</taxon>
        <taxon>Chiroptera</taxon>
        <taxon>Yangochiroptera</taxon>
        <taxon>Phyllostomidae</taxon>
        <taxon>Phyllostominae</taxon>
        <taxon>Phyllostomus</taxon>
    </lineage>
</organism>
<feature type="compositionally biased region" description="Pro residues" evidence="1">
    <location>
        <begin position="106"/>
        <end position="118"/>
    </location>
</feature>
<evidence type="ECO:0000313" key="2">
    <source>
        <dbReference type="EMBL" id="KAF6120083.1"/>
    </source>
</evidence>
<dbReference type="Proteomes" id="UP000664940">
    <property type="component" value="Unassembled WGS sequence"/>
</dbReference>
<reference evidence="2 3" key="1">
    <citation type="journal article" date="2020" name="Nature">
        <title>Six reference-quality genomes reveal evolution of bat adaptations.</title>
        <authorList>
            <person name="Jebb D."/>
            <person name="Huang Z."/>
            <person name="Pippel M."/>
            <person name="Hughes G.M."/>
            <person name="Lavrichenko K."/>
            <person name="Devanna P."/>
            <person name="Winkler S."/>
            <person name="Jermiin L.S."/>
            <person name="Skirmuntt E.C."/>
            <person name="Katzourakis A."/>
            <person name="Burkitt-Gray L."/>
            <person name="Ray D.A."/>
            <person name="Sullivan K.A.M."/>
            <person name="Roscito J.G."/>
            <person name="Kirilenko B.M."/>
            <person name="Davalos L.M."/>
            <person name="Corthals A.P."/>
            <person name="Power M.L."/>
            <person name="Jones G."/>
            <person name="Ransome R.D."/>
            <person name="Dechmann D.K.N."/>
            <person name="Locatelli A.G."/>
            <person name="Puechmaille S.J."/>
            <person name="Fedrigo O."/>
            <person name="Jarvis E.D."/>
            <person name="Hiller M."/>
            <person name="Vernes S.C."/>
            <person name="Myers E.W."/>
            <person name="Teeling E.C."/>
        </authorList>
    </citation>
    <scope>NUCLEOTIDE SEQUENCE [LARGE SCALE GENOMIC DNA]</scope>
    <source>
        <tissue evidence="2">Muscle</tissue>
    </source>
</reference>